<dbReference type="KEGG" id="cpy:Cphy_3590"/>
<dbReference type="EMBL" id="CP000885">
    <property type="protein sequence ID" value="ABX43939.1"/>
    <property type="molecule type" value="Genomic_DNA"/>
</dbReference>
<dbReference type="HOGENOM" id="CLU_031285_2_4_9"/>
<keyword evidence="3" id="KW-1185">Reference proteome</keyword>
<dbReference type="Gene3D" id="3.40.190.10">
    <property type="entry name" value="Periplasmic binding protein-like II"/>
    <property type="match status" value="1"/>
</dbReference>
<evidence type="ECO:0000313" key="2">
    <source>
        <dbReference type="EMBL" id="ABX43939.1"/>
    </source>
</evidence>
<dbReference type="AlphaFoldDB" id="A9KIS6"/>
<dbReference type="Proteomes" id="UP000000370">
    <property type="component" value="Chromosome"/>
</dbReference>
<gene>
    <name evidence="2" type="ordered locus">Cphy_3590</name>
</gene>
<dbReference type="SUPFAM" id="SSF53850">
    <property type="entry name" value="Periplasmic binding protein-like II"/>
    <property type="match status" value="1"/>
</dbReference>
<accession>A9KIS6</accession>
<dbReference type="PANTHER" id="PTHR43649">
    <property type="entry name" value="ARABINOSE-BINDING PROTEIN-RELATED"/>
    <property type="match status" value="1"/>
</dbReference>
<dbReference type="RefSeq" id="WP_012201587.1">
    <property type="nucleotide sequence ID" value="NC_010001.1"/>
</dbReference>
<dbReference type="InterPro" id="IPR006059">
    <property type="entry name" value="SBP"/>
</dbReference>
<proteinExistence type="predicted"/>
<keyword evidence="1" id="KW-0732">Signal</keyword>
<dbReference type="Pfam" id="PF13416">
    <property type="entry name" value="SBP_bac_8"/>
    <property type="match status" value="1"/>
</dbReference>
<sequence length="438" mass="47346" precursor="true">MKRKLLSVTLMIAMVACLFTGCSKNDGSSKTGSNNAGSKTSDQVTLTVWCWDPKFNCFAMDTAGEIYAKDHPNVKVEVIETAWNDIQTKLTTAVTGQSNTLPDIILMQDNALAKNIINYPDAFFDLTNSGIKFDQFASFKTALGTVNGKNYSVPFDNGAAITCYRTDILEQAGYTIDDFTNITWKEFIEKGKVVLEKTGKPLLSNQAGSPDLLMLMMQSAGAWVLDENGKPNFKDNAVLKEVIDTYVELEKSGVLVEVNDWDQYVSSINSTTVAGAMNGCWIIATVTSAADQSGLWGVTNIPKLSCAGATNYSSQGGSSWLVCANSKNKDVAADFLGATFGGSVELYETILPSSGALATYLPAGESAAYAKPQDFFRGDTIYLKITEYASKVPQVSYGVYNYEARDAIGTAITKIVAGTDYNTAISEAQKELEFQMGQ</sequence>
<evidence type="ECO:0000313" key="3">
    <source>
        <dbReference type="Proteomes" id="UP000000370"/>
    </source>
</evidence>
<dbReference type="PANTHER" id="PTHR43649:SF32">
    <property type="entry name" value="SUGAR BINDING SECRETED PROTEIN"/>
    <property type="match status" value="1"/>
</dbReference>
<feature type="signal peptide" evidence="1">
    <location>
        <begin position="1"/>
        <end position="20"/>
    </location>
</feature>
<dbReference type="eggNOG" id="COG1653">
    <property type="taxonomic scope" value="Bacteria"/>
</dbReference>
<feature type="chain" id="PRO_5039265860" evidence="1">
    <location>
        <begin position="21"/>
        <end position="438"/>
    </location>
</feature>
<dbReference type="STRING" id="357809.Cphy_3590"/>
<organism evidence="2 3">
    <name type="scientific">Lachnoclostridium phytofermentans (strain ATCC 700394 / DSM 18823 / ISDg)</name>
    <name type="common">Clostridium phytofermentans</name>
    <dbReference type="NCBI Taxonomy" id="357809"/>
    <lineage>
        <taxon>Bacteria</taxon>
        <taxon>Bacillati</taxon>
        <taxon>Bacillota</taxon>
        <taxon>Clostridia</taxon>
        <taxon>Lachnospirales</taxon>
        <taxon>Lachnospiraceae</taxon>
    </lineage>
</organism>
<dbReference type="PROSITE" id="PS51257">
    <property type="entry name" value="PROKAR_LIPOPROTEIN"/>
    <property type="match status" value="1"/>
</dbReference>
<dbReference type="InterPro" id="IPR050490">
    <property type="entry name" value="Bact_solute-bd_prot1"/>
</dbReference>
<protein>
    <submittedName>
        <fullName evidence="2">Extracellular solute-binding protein family 1</fullName>
    </submittedName>
</protein>
<evidence type="ECO:0000256" key="1">
    <source>
        <dbReference type="SAM" id="SignalP"/>
    </source>
</evidence>
<name>A9KIS6_LACP7</name>
<dbReference type="OrthoDB" id="9768630at2"/>
<reference evidence="3" key="1">
    <citation type="submission" date="2007-11" db="EMBL/GenBank/DDBJ databases">
        <title>Complete genome sequence of Clostridium phytofermentans ISDg.</title>
        <authorList>
            <person name="Leschine S.B."/>
            <person name="Warnick T.A."/>
            <person name="Blanchard J.L."/>
            <person name="Schnell D.J."/>
            <person name="Petit E.L."/>
            <person name="LaTouf W.G."/>
            <person name="Copeland A."/>
            <person name="Lucas S."/>
            <person name="Lapidus A."/>
            <person name="Barry K."/>
            <person name="Glavina del Rio T."/>
            <person name="Dalin E."/>
            <person name="Tice H."/>
            <person name="Pitluck S."/>
            <person name="Kiss H."/>
            <person name="Brettin T."/>
            <person name="Bruce D."/>
            <person name="Detter J.C."/>
            <person name="Han C."/>
            <person name="Kuske C."/>
            <person name="Schmutz J."/>
            <person name="Larimer F."/>
            <person name="Land M."/>
            <person name="Hauser L."/>
            <person name="Kyrpides N."/>
            <person name="Kim E.A."/>
            <person name="Richardson P."/>
        </authorList>
    </citation>
    <scope>NUCLEOTIDE SEQUENCE [LARGE SCALE GENOMIC DNA]</scope>
    <source>
        <strain evidence="3">ATCC 700394 / DSM 18823 / ISDg</strain>
    </source>
</reference>